<keyword evidence="2" id="KW-0732">Signal</keyword>
<name>A0AAD2HC84_9AGAR</name>
<dbReference type="PANTHER" id="PTHR10963">
    <property type="entry name" value="GLYCOSYL HYDROLASE-RELATED"/>
    <property type="match status" value="1"/>
</dbReference>
<dbReference type="SUPFAM" id="SSF49899">
    <property type="entry name" value="Concanavalin A-like lectins/glucanases"/>
    <property type="match status" value="1"/>
</dbReference>
<dbReference type="CDD" id="cd22191">
    <property type="entry name" value="DPBB_RlpA_EXP_N-like"/>
    <property type="match status" value="1"/>
</dbReference>
<accession>A0AAD2HC84</accession>
<keyword evidence="4" id="KW-1185">Reference proteome</keyword>
<organism evidence="3 4">
    <name type="scientific">Mycena citricolor</name>
    <dbReference type="NCBI Taxonomy" id="2018698"/>
    <lineage>
        <taxon>Eukaryota</taxon>
        <taxon>Fungi</taxon>
        <taxon>Dikarya</taxon>
        <taxon>Basidiomycota</taxon>
        <taxon>Agaricomycotina</taxon>
        <taxon>Agaricomycetes</taxon>
        <taxon>Agaricomycetidae</taxon>
        <taxon>Agaricales</taxon>
        <taxon>Marasmiineae</taxon>
        <taxon>Mycenaceae</taxon>
        <taxon>Mycena</taxon>
    </lineage>
</organism>
<feature type="chain" id="PRO_5042115095" description="GH16 domain-containing protein" evidence="2">
    <location>
        <begin position="20"/>
        <end position="643"/>
    </location>
</feature>
<dbReference type="SUPFAM" id="SSF50685">
    <property type="entry name" value="Barwin-like endoglucanases"/>
    <property type="match status" value="1"/>
</dbReference>
<dbReference type="GO" id="GO:0009251">
    <property type="term" value="P:glucan catabolic process"/>
    <property type="evidence" value="ECO:0007669"/>
    <property type="project" value="TreeGrafter"/>
</dbReference>
<sequence>MPRSATFLGLAALAASASASSHSFKRVPHNHARHLEHQAPEWKRTTNSGTAYFGFQNGTQNACGTHSSDEDMIVGLGSTIYGDLGTVSDVCFQHITMSLASDPSKSVDLTVVDACAQCGAEGNTYISPAAFKALNGGSLDAGELNVVWSFGSAPKPAVAAVSPAKAAAASTSTSEAAPSATTTSTTASSTASSTTSSTTSTKAAAPTTTSKASLTTSKKPATTTTKPAPTTSTAQPASTSSSEGWKLTDKLEGQAFLDFFHFDSGTGDNGGNANYVNGVQKGLAYTQGNQVVLAVDTADSVAARNSIRMVSDKTFNAAGQNLFIFDIAQMPAVCGTWPAVWFTGANWPTDGEIDVVEGVSLYNKNIYSIHTGSGCSIASSAVSALADVTIVEATGTNCDANSDPGACGFTDKSATSFGPGFNKAGGGVFALEFSTDGIKNWFFQAGSVPSGMHRPPLLLIPRRMLTPAARHHRPCADAVEVGRAAHGDPRRPVLARAALQGHHDGRRHEPRRVLHGGRLVRRRRGRAGDVVREADRVQDREGLRAQPGPCVRRRRQVDHERVLRVQQVIVFVCVIAFFSSLGRSLCFALLPDGAGPVRSICVLRVYTARGRHHYPLFHRISILLSLGRCLYHLQISQSILNFT</sequence>
<dbReference type="PANTHER" id="PTHR10963:SF24">
    <property type="entry name" value="GLYCOSIDASE C21B10.07-RELATED"/>
    <property type="match status" value="1"/>
</dbReference>
<reference evidence="3" key="1">
    <citation type="submission" date="2023-11" db="EMBL/GenBank/DDBJ databases">
        <authorList>
            <person name="De Vega J J."/>
            <person name="De Vega J J."/>
        </authorList>
    </citation>
    <scope>NUCLEOTIDE SEQUENCE</scope>
</reference>
<evidence type="ECO:0000256" key="1">
    <source>
        <dbReference type="SAM" id="MobiDB-lite"/>
    </source>
</evidence>
<evidence type="ECO:0000256" key="2">
    <source>
        <dbReference type="SAM" id="SignalP"/>
    </source>
</evidence>
<gene>
    <name evidence="3" type="ORF">MYCIT1_LOCUS17742</name>
</gene>
<evidence type="ECO:0000313" key="4">
    <source>
        <dbReference type="Proteomes" id="UP001295794"/>
    </source>
</evidence>
<dbReference type="Proteomes" id="UP001295794">
    <property type="component" value="Unassembled WGS sequence"/>
</dbReference>
<protein>
    <recommendedName>
        <fullName evidence="5">GH16 domain-containing protein</fullName>
    </recommendedName>
</protein>
<dbReference type="EMBL" id="CAVNYO010000181">
    <property type="protein sequence ID" value="CAK5272178.1"/>
    <property type="molecule type" value="Genomic_DNA"/>
</dbReference>
<dbReference type="InterPro" id="IPR036908">
    <property type="entry name" value="RlpA-like_sf"/>
</dbReference>
<dbReference type="Pfam" id="PF26113">
    <property type="entry name" value="GH16_XgeA"/>
    <property type="match status" value="1"/>
</dbReference>
<dbReference type="InterPro" id="IPR013320">
    <property type="entry name" value="ConA-like_dom_sf"/>
</dbReference>
<comment type="caution">
    <text evidence="3">The sequence shown here is derived from an EMBL/GenBank/DDBJ whole genome shotgun (WGS) entry which is preliminary data.</text>
</comment>
<dbReference type="AlphaFoldDB" id="A0AAD2HC84"/>
<feature type="signal peptide" evidence="2">
    <location>
        <begin position="1"/>
        <end position="19"/>
    </location>
</feature>
<feature type="compositionally biased region" description="Low complexity" evidence="1">
    <location>
        <begin position="169"/>
        <end position="242"/>
    </location>
</feature>
<evidence type="ECO:0008006" key="5">
    <source>
        <dbReference type="Google" id="ProtNLM"/>
    </source>
</evidence>
<feature type="region of interest" description="Disordered" evidence="1">
    <location>
        <begin position="169"/>
        <end position="245"/>
    </location>
</feature>
<proteinExistence type="predicted"/>
<dbReference type="Gene3D" id="2.60.120.200">
    <property type="match status" value="1"/>
</dbReference>
<dbReference type="InterPro" id="IPR050546">
    <property type="entry name" value="Glycosyl_Hydrlase_16"/>
</dbReference>
<dbReference type="Gene3D" id="2.40.40.10">
    <property type="entry name" value="RlpA-like domain"/>
    <property type="match status" value="1"/>
</dbReference>
<evidence type="ECO:0000313" key="3">
    <source>
        <dbReference type="EMBL" id="CAK5272178.1"/>
    </source>
</evidence>